<dbReference type="PANTHER" id="PTHR45644:SF83">
    <property type="entry name" value="P-LOOP CONTAINING NUCLEOSIDE TRIPHOSPHATE HYDROLASES SUPERFAMILY PROTEIN"/>
    <property type="match status" value="1"/>
</dbReference>
<gene>
    <name evidence="9" type="ORF">NC653_034402</name>
</gene>
<dbReference type="GO" id="GO:0005741">
    <property type="term" value="C:mitochondrial outer membrane"/>
    <property type="evidence" value="ECO:0007669"/>
    <property type="project" value="UniProtKB-SubCell"/>
</dbReference>
<dbReference type="InterPro" id="IPR003593">
    <property type="entry name" value="AAA+_ATPase"/>
</dbReference>
<evidence type="ECO:0000256" key="6">
    <source>
        <dbReference type="SAM" id="MobiDB-lite"/>
    </source>
</evidence>
<dbReference type="Pfam" id="PF17862">
    <property type="entry name" value="AAA_lid_3"/>
    <property type="match status" value="1"/>
</dbReference>
<dbReference type="Pfam" id="PF24933">
    <property type="entry name" value="DUF7751"/>
    <property type="match status" value="1"/>
</dbReference>
<feature type="region of interest" description="Disordered" evidence="6">
    <location>
        <begin position="466"/>
        <end position="520"/>
    </location>
</feature>
<evidence type="ECO:0000313" key="10">
    <source>
        <dbReference type="Proteomes" id="UP001164929"/>
    </source>
</evidence>
<dbReference type="InterPro" id="IPR051701">
    <property type="entry name" value="Mito_OM_Translocase_MSP1"/>
</dbReference>
<dbReference type="InterPro" id="IPR003960">
    <property type="entry name" value="ATPase_AAA_CS"/>
</dbReference>
<dbReference type="InterPro" id="IPR041569">
    <property type="entry name" value="AAA_lid_3"/>
</dbReference>
<dbReference type="InterPro" id="IPR003959">
    <property type="entry name" value="ATPase_AAA_core"/>
</dbReference>
<dbReference type="Proteomes" id="UP001164929">
    <property type="component" value="Chromosome 15"/>
</dbReference>
<feature type="domain" description="AAA+ ATPase" evidence="8">
    <location>
        <begin position="566"/>
        <end position="703"/>
    </location>
</feature>
<accession>A0AAD6PW47</accession>
<dbReference type="AlphaFoldDB" id="A0AAD6PW47"/>
<evidence type="ECO:0000256" key="7">
    <source>
        <dbReference type="SAM" id="SignalP"/>
    </source>
</evidence>
<evidence type="ECO:0000313" key="9">
    <source>
        <dbReference type="EMBL" id="KAJ6969834.1"/>
    </source>
</evidence>
<keyword evidence="3" id="KW-0472">Membrane</keyword>
<reference evidence="9" key="1">
    <citation type="journal article" date="2023" name="Mol. Ecol. Resour.">
        <title>Chromosome-level genome assembly of a triploid poplar Populus alba 'Berolinensis'.</title>
        <authorList>
            <person name="Chen S."/>
            <person name="Yu Y."/>
            <person name="Wang X."/>
            <person name="Wang S."/>
            <person name="Zhang T."/>
            <person name="Zhou Y."/>
            <person name="He R."/>
            <person name="Meng N."/>
            <person name="Wang Y."/>
            <person name="Liu W."/>
            <person name="Liu Z."/>
            <person name="Liu J."/>
            <person name="Guo Q."/>
            <person name="Huang H."/>
            <person name="Sederoff R.R."/>
            <person name="Wang G."/>
            <person name="Qu G."/>
            <person name="Chen S."/>
        </authorList>
    </citation>
    <scope>NUCLEOTIDE SEQUENCE</scope>
    <source>
        <strain evidence="9">SC-2020</strain>
    </source>
</reference>
<evidence type="ECO:0000256" key="4">
    <source>
        <dbReference type="ARBA" id="ARBA00022840"/>
    </source>
</evidence>
<dbReference type="GO" id="GO:0005524">
    <property type="term" value="F:ATP binding"/>
    <property type="evidence" value="ECO:0007669"/>
    <property type="project" value="UniProtKB-KW"/>
</dbReference>
<keyword evidence="10" id="KW-1185">Reference proteome</keyword>
<sequence length="884" mass="98627">MEQKHMLLSALSVGVGVGMGLGLASGQKVSGWAGGCGSIDGVTAEQIEQELMRQVVDGRNSKVTFDEFPYYLRQDNASYSLLAFRPLSHAWEIHSSIDATMKSQEFIEKTRMLLTSAAFVHLKHADFSKHTRNLSPASRAILLSGPAEFYHQMLAKALAHNFESKLLLLDVSDFSMKMQSKYGCSKKESSFKTSISGVTLERMSSLFGSFSILSPKEETRGKEGSHNSSKLRRSTSTASDMSSMTSQSGSMNPAPLKHTSSWCFDEKLFLQSLYQVLVSVSERSSIILYLRDAEKLLLQSQRMYNLLDKLLKKLSGNVLILGSRMLDQEDDCKEADERLSMLFPYNIEIKPPEDETHLVSWKAQLEEDMKKIQFQDNKNHIAEVLAANDIECDGLSSICHADTMVLSNYIEEIVVSAISYHLMNNKDPEYRNGKLLISSKSLSHGLSIFQEGKSDGKDTLKLETNAEAGKEAEGEEAVGAKNDSKTEKEKSVTGAKKDSENQPKAPEVPPDNEFEKRIRPEVIPANEIGVTFADIGALDETKESLQELVMLPLRRPDLFNGGLLKPCRGILLFGPPGTGKTMLAKAIAKEAGASFINVSMSTITSKWFGEDEKNVRALFTLAAKVSPTIIFVDEVDSMLGQRTRNGEHEAMRKIKNEFMTHWDGLLTKPGERILVLAATNRPFDLDEAIIRRFERRIMVGLPSIESRERILKTLMSKEKTEDLDFKELATMTEGYTGSDLKNLCVTAAYRPVRELLQQERVKDKEKKQKAEEGTSSEDAAHTKEEGKEESVIILRPLNMDDMRQAKNQVASSFATEGTSPCHWQRSLYVGGYGLPLQLKHFSYKHAAAGVEWNAECPTPDPQSEMMEITEKLKRTLSGFCQKNV</sequence>
<dbReference type="SMART" id="SM00382">
    <property type="entry name" value="AAA"/>
    <property type="match status" value="1"/>
</dbReference>
<evidence type="ECO:0000256" key="3">
    <source>
        <dbReference type="ARBA" id="ARBA00022787"/>
    </source>
</evidence>
<keyword evidence="3" id="KW-1000">Mitochondrion outer membrane</keyword>
<dbReference type="GO" id="GO:0016887">
    <property type="term" value="F:ATP hydrolysis activity"/>
    <property type="evidence" value="ECO:0007669"/>
    <property type="project" value="InterPro"/>
</dbReference>
<feature type="compositionally biased region" description="Low complexity" evidence="6">
    <location>
        <begin position="234"/>
        <end position="251"/>
    </location>
</feature>
<dbReference type="Pfam" id="PF00004">
    <property type="entry name" value="AAA"/>
    <property type="match status" value="1"/>
</dbReference>
<feature type="compositionally biased region" description="Basic and acidic residues" evidence="6">
    <location>
        <begin position="482"/>
        <end position="501"/>
    </location>
</feature>
<keyword evidence="4" id="KW-0067">ATP-binding</keyword>
<dbReference type="FunFam" id="3.40.50.300:FF:000416">
    <property type="entry name" value="p-loop nucleoside triphosphate hydrolase superfamily protein"/>
    <property type="match status" value="1"/>
</dbReference>
<dbReference type="InterPro" id="IPR056653">
    <property type="entry name" value="DUF7751"/>
</dbReference>
<dbReference type="SUPFAM" id="SSF52540">
    <property type="entry name" value="P-loop containing nucleoside triphosphate hydrolases"/>
    <property type="match status" value="1"/>
</dbReference>
<dbReference type="PANTHER" id="PTHR45644">
    <property type="entry name" value="AAA ATPASE, PUTATIVE (AFU_ORTHOLOGUE AFUA_2G12920)-RELATED-RELATED"/>
    <property type="match status" value="1"/>
</dbReference>
<protein>
    <recommendedName>
        <fullName evidence="8">AAA+ ATPase domain-containing protein</fullName>
    </recommendedName>
</protein>
<dbReference type="InterPro" id="IPR027417">
    <property type="entry name" value="P-loop_NTPase"/>
</dbReference>
<feature type="region of interest" description="Disordered" evidence="6">
    <location>
        <begin position="759"/>
        <end position="789"/>
    </location>
</feature>
<evidence type="ECO:0000256" key="5">
    <source>
        <dbReference type="ARBA" id="ARBA00023128"/>
    </source>
</evidence>
<keyword evidence="2" id="KW-0547">Nucleotide-binding</keyword>
<organism evidence="9 10">
    <name type="scientific">Populus alba x Populus x berolinensis</name>
    <dbReference type="NCBI Taxonomy" id="444605"/>
    <lineage>
        <taxon>Eukaryota</taxon>
        <taxon>Viridiplantae</taxon>
        <taxon>Streptophyta</taxon>
        <taxon>Embryophyta</taxon>
        <taxon>Tracheophyta</taxon>
        <taxon>Spermatophyta</taxon>
        <taxon>Magnoliopsida</taxon>
        <taxon>eudicotyledons</taxon>
        <taxon>Gunneridae</taxon>
        <taxon>Pentapetalae</taxon>
        <taxon>rosids</taxon>
        <taxon>fabids</taxon>
        <taxon>Malpighiales</taxon>
        <taxon>Salicaceae</taxon>
        <taxon>Saliceae</taxon>
        <taxon>Populus</taxon>
    </lineage>
</organism>
<evidence type="ECO:0000259" key="8">
    <source>
        <dbReference type="SMART" id="SM00382"/>
    </source>
</evidence>
<name>A0AAD6PW47_9ROSI</name>
<proteinExistence type="predicted"/>
<comment type="caution">
    <text evidence="9">The sequence shown here is derived from an EMBL/GenBank/DDBJ whole genome shotgun (WGS) entry which is preliminary data.</text>
</comment>
<dbReference type="Gene3D" id="1.10.8.60">
    <property type="match status" value="1"/>
</dbReference>
<dbReference type="PROSITE" id="PS00674">
    <property type="entry name" value="AAA"/>
    <property type="match status" value="1"/>
</dbReference>
<keyword evidence="5" id="KW-0496">Mitochondrion</keyword>
<feature type="signal peptide" evidence="7">
    <location>
        <begin position="1"/>
        <end position="26"/>
    </location>
</feature>
<comment type="subcellular location">
    <subcellularLocation>
        <location evidence="1">Mitochondrion outer membrane</location>
        <topology evidence="1">Single-pass membrane protein</topology>
    </subcellularLocation>
</comment>
<dbReference type="Gene3D" id="3.40.50.300">
    <property type="entry name" value="P-loop containing nucleotide triphosphate hydrolases"/>
    <property type="match status" value="1"/>
</dbReference>
<feature type="region of interest" description="Disordered" evidence="6">
    <location>
        <begin position="217"/>
        <end position="253"/>
    </location>
</feature>
<dbReference type="EMBL" id="JAQIZT010000015">
    <property type="protein sequence ID" value="KAJ6969834.1"/>
    <property type="molecule type" value="Genomic_DNA"/>
</dbReference>
<feature type="chain" id="PRO_5042294565" description="AAA+ ATPase domain-containing protein" evidence="7">
    <location>
        <begin position="27"/>
        <end position="884"/>
    </location>
</feature>
<keyword evidence="7" id="KW-0732">Signal</keyword>
<evidence type="ECO:0000256" key="1">
    <source>
        <dbReference type="ARBA" id="ARBA00004572"/>
    </source>
</evidence>
<evidence type="ECO:0000256" key="2">
    <source>
        <dbReference type="ARBA" id="ARBA00022741"/>
    </source>
</evidence>